<evidence type="ECO:0000259" key="1">
    <source>
        <dbReference type="Pfam" id="PF00535"/>
    </source>
</evidence>
<gene>
    <name evidence="2" type="ORF">SADO_11024</name>
</gene>
<name>A0ABV2B1L4_9GAMM</name>
<dbReference type="SUPFAM" id="SSF53448">
    <property type="entry name" value="Nucleotide-diphospho-sugar transferases"/>
    <property type="match status" value="1"/>
</dbReference>
<organism evidence="2 3">
    <name type="scientific">Salinisphaera dokdonensis CL-ES53</name>
    <dbReference type="NCBI Taxonomy" id="1304272"/>
    <lineage>
        <taxon>Bacteria</taxon>
        <taxon>Pseudomonadati</taxon>
        <taxon>Pseudomonadota</taxon>
        <taxon>Gammaproteobacteria</taxon>
        <taxon>Salinisphaerales</taxon>
        <taxon>Salinisphaeraceae</taxon>
        <taxon>Salinisphaera</taxon>
    </lineage>
</organism>
<dbReference type="InterPro" id="IPR001173">
    <property type="entry name" value="Glyco_trans_2-like"/>
</dbReference>
<feature type="domain" description="Glycosyltransferase 2-like" evidence="1">
    <location>
        <begin position="10"/>
        <end position="126"/>
    </location>
</feature>
<protein>
    <submittedName>
        <fullName evidence="2">Family 2 glycosyl transferase</fullName>
    </submittedName>
</protein>
<sequence length="318" mass="35557">MRDAATVDVSVVITTRNRADLLKASLDTLGSVDTPSFAWELLVVDNGSNDHTRNVLEQARTMLPLEILTVVRAGKTRAQNVAVAHARGKLVAFSDDDVVFDPAWLNELASAAARWPDASIFGGQIDIALPSQVPEWLQGSEMRPLLERLCARYAPRVDEGETDQAPLGPNMAIRACALTDVRFDENVGPDGTHDYIKGGDTDLCHVLAERGHRFVYVPKARIIHHVREGQLELSSIIEGMFRRGRKNAYLNPKPAKVLIGHAPVSLWFALARQWLRYLACRSLSTHTRYKVGSKLFFRRGYLYQYRLQQKALKSGQRS</sequence>
<dbReference type="InterPro" id="IPR050834">
    <property type="entry name" value="Glycosyltransf_2"/>
</dbReference>
<comment type="caution">
    <text evidence="2">The sequence shown here is derived from an EMBL/GenBank/DDBJ whole genome shotgun (WGS) entry which is preliminary data.</text>
</comment>
<keyword evidence="3" id="KW-1185">Reference proteome</keyword>
<dbReference type="RefSeq" id="WP_353111347.1">
    <property type="nucleotide sequence ID" value="NZ_APND01000003.1"/>
</dbReference>
<accession>A0ABV2B1L4</accession>
<dbReference type="EMBL" id="APND01000003">
    <property type="protein sequence ID" value="MES1929785.1"/>
    <property type="molecule type" value="Genomic_DNA"/>
</dbReference>
<dbReference type="Gene3D" id="3.90.550.10">
    <property type="entry name" value="Spore Coat Polysaccharide Biosynthesis Protein SpsA, Chain A"/>
    <property type="match status" value="1"/>
</dbReference>
<reference evidence="2 3" key="1">
    <citation type="submission" date="2013-03" db="EMBL/GenBank/DDBJ databases">
        <title>Salinisphaera dokdonensis CL-ES53 Genome Sequencing.</title>
        <authorList>
            <person name="Li C."/>
            <person name="Lai Q."/>
            <person name="Shao Z."/>
        </authorList>
    </citation>
    <scope>NUCLEOTIDE SEQUENCE [LARGE SCALE GENOMIC DNA]</scope>
    <source>
        <strain evidence="2 3">CL-ES53</strain>
    </source>
</reference>
<dbReference type="PANTHER" id="PTHR43685:SF3">
    <property type="entry name" value="SLR2126 PROTEIN"/>
    <property type="match status" value="1"/>
</dbReference>
<dbReference type="Pfam" id="PF00535">
    <property type="entry name" value="Glycos_transf_2"/>
    <property type="match status" value="1"/>
</dbReference>
<dbReference type="InterPro" id="IPR029044">
    <property type="entry name" value="Nucleotide-diphossugar_trans"/>
</dbReference>
<dbReference type="GO" id="GO:0016740">
    <property type="term" value="F:transferase activity"/>
    <property type="evidence" value="ECO:0007669"/>
    <property type="project" value="UniProtKB-KW"/>
</dbReference>
<dbReference type="PANTHER" id="PTHR43685">
    <property type="entry name" value="GLYCOSYLTRANSFERASE"/>
    <property type="match status" value="1"/>
</dbReference>
<evidence type="ECO:0000313" key="2">
    <source>
        <dbReference type="EMBL" id="MES1929785.1"/>
    </source>
</evidence>
<keyword evidence="2" id="KW-0808">Transferase</keyword>
<evidence type="ECO:0000313" key="3">
    <source>
        <dbReference type="Proteomes" id="UP001460888"/>
    </source>
</evidence>
<dbReference type="Proteomes" id="UP001460888">
    <property type="component" value="Unassembled WGS sequence"/>
</dbReference>
<proteinExistence type="predicted"/>